<accession>A0A7W2PWR1</accession>
<dbReference type="EMBL" id="JACGDE010000001">
    <property type="protein sequence ID" value="MBA6063573.1"/>
    <property type="molecule type" value="Genomic_DNA"/>
</dbReference>
<reference evidence="1 2" key="1">
    <citation type="submission" date="2020-07" db="EMBL/GenBank/DDBJ databases">
        <title>Diversity of carbapenemase encoding genes among Pseudomonas putida group clinical isolates in a tertiary Brazilian hospital.</title>
        <authorList>
            <person name="Alberto-Lei F."/>
            <person name="Nodari C.S."/>
            <person name="Streling A.P."/>
            <person name="Paulino J.T."/>
            <person name="Bessa-Neto F.O."/>
            <person name="Cayo R."/>
            <person name="Gales A.C."/>
        </authorList>
    </citation>
    <scope>NUCLEOTIDE SEQUENCE [LARGE SCALE GENOMIC DNA]</scope>
    <source>
        <strain evidence="1 2">14802</strain>
    </source>
</reference>
<dbReference type="RefSeq" id="WP_182321917.1">
    <property type="nucleotide sequence ID" value="NZ_JACGDE010000001.1"/>
</dbReference>
<dbReference type="AlphaFoldDB" id="A0A7W2PWR1"/>
<dbReference type="Proteomes" id="UP000541770">
    <property type="component" value="Unassembled WGS sequence"/>
</dbReference>
<gene>
    <name evidence="1" type="ORF">H4C75_02195</name>
</gene>
<name>A0A7W2PWR1_9PSED</name>
<protein>
    <submittedName>
        <fullName evidence="1">Uncharacterized protein</fullName>
    </submittedName>
</protein>
<evidence type="ECO:0000313" key="1">
    <source>
        <dbReference type="EMBL" id="MBA6063573.1"/>
    </source>
</evidence>
<comment type="caution">
    <text evidence="1">The sequence shown here is derived from an EMBL/GenBank/DDBJ whole genome shotgun (WGS) entry which is preliminary data.</text>
</comment>
<sequence>MNDAHWNGEGLPPPGTECMVTPHNTLWGFDNLDTRRVKVVARQADYEWLMELYSDGSDSLSFITTRTDKVDFTPYRTPEQIAAEERVLAAQEWLKGIEQKYGKETADKCEDILMQAEGRKQVAS</sequence>
<evidence type="ECO:0000313" key="2">
    <source>
        <dbReference type="Proteomes" id="UP000541770"/>
    </source>
</evidence>
<proteinExistence type="predicted"/>
<organism evidence="1 2">
    <name type="scientific">Pseudomonas mosselii</name>
    <dbReference type="NCBI Taxonomy" id="78327"/>
    <lineage>
        <taxon>Bacteria</taxon>
        <taxon>Pseudomonadati</taxon>
        <taxon>Pseudomonadota</taxon>
        <taxon>Gammaproteobacteria</taxon>
        <taxon>Pseudomonadales</taxon>
        <taxon>Pseudomonadaceae</taxon>
        <taxon>Pseudomonas</taxon>
    </lineage>
</organism>